<dbReference type="Pfam" id="PF12679">
    <property type="entry name" value="ABC2_membrane_2"/>
    <property type="match status" value="1"/>
</dbReference>
<dbReference type="EMBL" id="BARW01007471">
    <property type="protein sequence ID" value="GAI87624.1"/>
    <property type="molecule type" value="Genomic_DNA"/>
</dbReference>
<keyword evidence="1" id="KW-0472">Membrane</keyword>
<evidence type="ECO:0000256" key="1">
    <source>
        <dbReference type="SAM" id="Phobius"/>
    </source>
</evidence>
<dbReference type="GO" id="GO:0005886">
    <property type="term" value="C:plasma membrane"/>
    <property type="evidence" value="ECO:0007669"/>
    <property type="project" value="UniProtKB-SubCell"/>
</dbReference>
<feature type="transmembrane region" description="Helical" evidence="1">
    <location>
        <begin position="59"/>
        <end position="82"/>
    </location>
</feature>
<keyword evidence="1" id="KW-0812">Transmembrane</keyword>
<feature type="transmembrane region" description="Helical" evidence="1">
    <location>
        <begin position="253"/>
        <end position="280"/>
    </location>
</feature>
<accession>X1U5Q4</accession>
<protein>
    <recommendedName>
        <fullName evidence="3">ABC-2 type transporter domain-containing protein</fullName>
    </recommendedName>
</protein>
<feature type="non-terminal residue" evidence="2">
    <location>
        <position position="1"/>
    </location>
</feature>
<gene>
    <name evidence="2" type="ORF">S12H4_15536</name>
</gene>
<sequence length="292" mass="31835">ATVGVVSLAVWRFRKIALSEAFGEAAKPDTYAPIKRVTGAPIVWREMRKPFFGRRKGSFILYAVLTGVVLLGFVPSVLALFGFRRGGGPVGRGLYYYLMMGFSLIVFVRLAVLSAASITAEKEAGTWPILLATPLDDKEIVRGKAIAAFRRNVPLLLLLILLQVVLYLGIFLFAGMTFFSVFYVIIYVIGLAGTVVFVIGLGLYFGVRLKSTNAAVASTVGIYIGVELFGRRVFTTLLYSIFLAALYRQPGAGAVLMWVIPIAVTFAPTCVCLGVGLLAAQRARCRLRRSIF</sequence>
<feature type="transmembrane region" description="Helical" evidence="1">
    <location>
        <begin position="181"/>
        <end position="207"/>
    </location>
</feature>
<evidence type="ECO:0008006" key="3">
    <source>
        <dbReference type="Google" id="ProtNLM"/>
    </source>
</evidence>
<comment type="caution">
    <text evidence="2">The sequence shown here is derived from an EMBL/GenBank/DDBJ whole genome shotgun (WGS) entry which is preliminary data.</text>
</comment>
<organism evidence="2">
    <name type="scientific">marine sediment metagenome</name>
    <dbReference type="NCBI Taxonomy" id="412755"/>
    <lineage>
        <taxon>unclassified sequences</taxon>
        <taxon>metagenomes</taxon>
        <taxon>ecological metagenomes</taxon>
    </lineage>
</organism>
<dbReference type="GO" id="GO:0140359">
    <property type="term" value="F:ABC-type transporter activity"/>
    <property type="evidence" value="ECO:0007669"/>
    <property type="project" value="InterPro"/>
</dbReference>
<proteinExistence type="predicted"/>
<feature type="transmembrane region" description="Helical" evidence="1">
    <location>
        <begin position="153"/>
        <end position="175"/>
    </location>
</feature>
<keyword evidence="1" id="KW-1133">Transmembrane helix</keyword>
<feature type="transmembrane region" description="Helical" evidence="1">
    <location>
        <begin position="228"/>
        <end position="247"/>
    </location>
</feature>
<reference evidence="2" key="1">
    <citation type="journal article" date="2014" name="Front. Microbiol.">
        <title>High frequency of phylogenetically diverse reductive dehalogenase-homologous genes in deep subseafloor sedimentary metagenomes.</title>
        <authorList>
            <person name="Kawai M."/>
            <person name="Futagami T."/>
            <person name="Toyoda A."/>
            <person name="Takaki Y."/>
            <person name="Nishi S."/>
            <person name="Hori S."/>
            <person name="Arai W."/>
            <person name="Tsubouchi T."/>
            <person name="Morono Y."/>
            <person name="Uchiyama I."/>
            <person name="Ito T."/>
            <person name="Fujiyama A."/>
            <person name="Inagaki F."/>
            <person name="Takami H."/>
        </authorList>
    </citation>
    <scope>NUCLEOTIDE SEQUENCE</scope>
    <source>
        <strain evidence="2">Expedition CK06-06</strain>
    </source>
</reference>
<evidence type="ECO:0000313" key="2">
    <source>
        <dbReference type="EMBL" id="GAI87624.1"/>
    </source>
</evidence>
<dbReference type="AlphaFoldDB" id="X1U5Q4"/>
<feature type="transmembrane region" description="Helical" evidence="1">
    <location>
        <begin position="94"/>
        <end position="112"/>
    </location>
</feature>
<name>X1U5Q4_9ZZZZ</name>